<evidence type="ECO:0000256" key="1">
    <source>
        <dbReference type="SAM" id="MobiDB-lite"/>
    </source>
</evidence>
<feature type="region of interest" description="Disordered" evidence="1">
    <location>
        <begin position="443"/>
        <end position="487"/>
    </location>
</feature>
<feature type="compositionally biased region" description="Pro residues" evidence="1">
    <location>
        <begin position="306"/>
        <end position="321"/>
    </location>
</feature>
<feature type="compositionally biased region" description="Low complexity" evidence="1">
    <location>
        <begin position="529"/>
        <end position="540"/>
    </location>
</feature>
<comment type="caution">
    <text evidence="2">The sequence shown here is derived from an EMBL/GenBank/DDBJ whole genome shotgun (WGS) entry which is preliminary data.</text>
</comment>
<feature type="compositionally biased region" description="Basic residues" evidence="1">
    <location>
        <begin position="243"/>
        <end position="255"/>
    </location>
</feature>
<feature type="region of interest" description="Disordered" evidence="1">
    <location>
        <begin position="501"/>
        <end position="547"/>
    </location>
</feature>
<evidence type="ECO:0000313" key="3">
    <source>
        <dbReference type="Proteomes" id="UP000288805"/>
    </source>
</evidence>
<dbReference type="Proteomes" id="UP000288805">
    <property type="component" value="Unassembled WGS sequence"/>
</dbReference>
<evidence type="ECO:0000313" key="2">
    <source>
        <dbReference type="EMBL" id="RVW12301.1"/>
    </source>
</evidence>
<proteinExistence type="predicted"/>
<protein>
    <submittedName>
        <fullName evidence="2">Uncharacterized protein</fullName>
    </submittedName>
</protein>
<sequence>MAKHAISLWKLNIRLGGQSRVEMDLIRVGAKRCLDLNEMEELRNDAYINSKVAKQRMKRRNCKEIERRKLGIERAQKQGESMVCEISQPKVGPAKIAARCKKFRSPQEPLRKSLSLQKSIFTANHFAAKYTRFAAAKWLRTFHALRSTVSQPRRHFEGCFAAAKPPFGTRVPLRSTVRPFRSCEMGAKSCRNSPHCERLAAAKSTSPRCEKSSAAKRNSAKRSQAKAPSRLPPPPEQATRISGRFRRHHHGRTRGAKVFVPITRLRIPRDVPVQDSTSEPPRPRLVHLRSRTHLPVLRPESSSEPMPSPPPAKKSPPPAKKPQPSQTPAKESQIPSGMTPERYHMEHLLTPRDFFYPRVALDFYQSMTTNQHWVQRRGVLLEALYRISEGYFFGPHHLIMVFFYTLKRRCIERSCSERMPFHSSSPDYYARYWSTWDTQQSLSMSVDGAPAGPEHPEQLEEPVDIPADTQPPTPAVASSEPTPEALATSQSILTQQITALRAHQEQIPTRAITGPSFVDQPMPPEEPPTGEAEAAEPSSPQHHPPTI</sequence>
<feature type="region of interest" description="Disordered" evidence="1">
    <location>
        <begin position="200"/>
        <end position="337"/>
    </location>
</feature>
<organism evidence="2 3">
    <name type="scientific">Vitis vinifera</name>
    <name type="common">Grape</name>
    <dbReference type="NCBI Taxonomy" id="29760"/>
    <lineage>
        <taxon>Eukaryota</taxon>
        <taxon>Viridiplantae</taxon>
        <taxon>Streptophyta</taxon>
        <taxon>Embryophyta</taxon>
        <taxon>Tracheophyta</taxon>
        <taxon>Spermatophyta</taxon>
        <taxon>Magnoliopsida</taxon>
        <taxon>eudicotyledons</taxon>
        <taxon>Gunneridae</taxon>
        <taxon>Pentapetalae</taxon>
        <taxon>rosids</taxon>
        <taxon>Vitales</taxon>
        <taxon>Vitaceae</taxon>
        <taxon>Viteae</taxon>
        <taxon>Vitis</taxon>
    </lineage>
</organism>
<gene>
    <name evidence="2" type="ORF">CK203_104215</name>
</gene>
<accession>A0A438BMX5</accession>
<dbReference type="EMBL" id="QGNW01002712">
    <property type="protein sequence ID" value="RVW12301.1"/>
    <property type="molecule type" value="Genomic_DNA"/>
</dbReference>
<reference evidence="2 3" key="1">
    <citation type="journal article" date="2018" name="PLoS Genet.">
        <title>Population sequencing reveals clonal diversity and ancestral inbreeding in the grapevine cultivar Chardonnay.</title>
        <authorList>
            <person name="Roach M.J."/>
            <person name="Johnson D.L."/>
            <person name="Bohlmann J."/>
            <person name="van Vuuren H.J."/>
            <person name="Jones S.J."/>
            <person name="Pretorius I.S."/>
            <person name="Schmidt S.A."/>
            <person name="Borneman A.R."/>
        </authorList>
    </citation>
    <scope>NUCLEOTIDE SEQUENCE [LARGE SCALE GENOMIC DNA]</scope>
    <source>
        <strain evidence="3">cv. Chardonnay</strain>
        <tissue evidence="2">Leaf</tissue>
    </source>
</reference>
<name>A0A438BMX5_VITVI</name>
<dbReference type="AlphaFoldDB" id="A0A438BMX5"/>